<organism evidence="2 3">
    <name type="scientific">Artemisia annua</name>
    <name type="common">Sweet wormwood</name>
    <dbReference type="NCBI Taxonomy" id="35608"/>
    <lineage>
        <taxon>Eukaryota</taxon>
        <taxon>Viridiplantae</taxon>
        <taxon>Streptophyta</taxon>
        <taxon>Embryophyta</taxon>
        <taxon>Tracheophyta</taxon>
        <taxon>Spermatophyta</taxon>
        <taxon>Magnoliopsida</taxon>
        <taxon>eudicotyledons</taxon>
        <taxon>Gunneridae</taxon>
        <taxon>Pentapetalae</taxon>
        <taxon>asterids</taxon>
        <taxon>campanulids</taxon>
        <taxon>Asterales</taxon>
        <taxon>Asteraceae</taxon>
        <taxon>Asteroideae</taxon>
        <taxon>Anthemideae</taxon>
        <taxon>Artemisiinae</taxon>
        <taxon>Artemisia</taxon>
    </lineage>
</organism>
<dbReference type="PANTHER" id="PTHR11215:SF1">
    <property type="entry name" value="MYG1 EXONUCLEASE"/>
    <property type="match status" value="1"/>
</dbReference>
<keyword evidence="3" id="KW-1185">Reference proteome</keyword>
<dbReference type="OrthoDB" id="654501at2759"/>
<dbReference type="PANTHER" id="PTHR11215">
    <property type="entry name" value="METAL DEPENDENT HYDROLASE - RELATED"/>
    <property type="match status" value="1"/>
</dbReference>
<dbReference type="AlphaFoldDB" id="A0A2U1KUD0"/>
<evidence type="ECO:0000256" key="1">
    <source>
        <dbReference type="ARBA" id="ARBA00010105"/>
    </source>
</evidence>
<accession>A0A2U1KUD0</accession>
<dbReference type="STRING" id="35608.A0A2U1KUD0"/>
<dbReference type="EMBL" id="PKPP01013844">
    <property type="protein sequence ID" value="PWA40369.1"/>
    <property type="molecule type" value="Genomic_DNA"/>
</dbReference>
<name>A0A2U1KUD0_ARTAN</name>
<dbReference type="InterPro" id="IPR003226">
    <property type="entry name" value="MYG1_exonuclease"/>
</dbReference>
<dbReference type="GO" id="GO:0005634">
    <property type="term" value="C:nucleus"/>
    <property type="evidence" value="ECO:0007669"/>
    <property type="project" value="TreeGrafter"/>
</dbReference>
<dbReference type="GO" id="GO:0005737">
    <property type="term" value="C:cytoplasm"/>
    <property type="evidence" value="ECO:0007669"/>
    <property type="project" value="TreeGrafter"/>
</dbReference>
<dbReference type="Pfam" id="PF03690">
    <property type="entry name" value="MYG1_exonuc"/>
    <property type="match status" value="1"/>
</dbReference>
<evidence type="ECO:0000313" key="3">
    <source>
        <dbReference type="Proteomes" id="UP000245207"/>
    </source>
</evidence>
<reference evidence="2 3" key="1">
    <citation type="journal article" date="2018" name="Mol. Plant">
        <title>The genome of Artemisia annua provides insight into the evolution of Asteraceae family and artemisinin biosynthesis.</title>
        <authorList>
            <person name="Shen Q."/>
            <person name="Zhang L."/>
            <person name="Liao Z."/>
            <person name="Wang S."/>
            <person name="Yan T."/>
            <person name="Shi P."/>
            <person name="Liu M."/>
            <person name="Fu X."/>
            <person name="Pan Q."/>
            <person name="Wang Y."/>
            <person name="Lv Z."/>
            <person name="Lu X."/>
            <person name="Zhang F."/>
            <person name="Jiang W."/>
            <person name="Ma Y."/>
            <person name="Chen M."/>
            <person name="Hao X."/>
            <person name="Li L."/>
            <person name="Tang Y."/>
            <person name="Lv G."/>
            <person name="Zhou Y."/>
            <person name="Sun X."/>
            <person name="Brodelius P.E."/>
            <person name="Rose J.K.C."/>
            <person name="Tang K."/>
        </authorList>
    </citation>
    <scope>NUCLEOTIDE SEQUENCE [LARGE SCALE GENOMIC DNA]</scope>
    <source>
        <strain evidence="3">cv. Huhao1</strain>
        <tissue evidence="2">Leaf</tissue>
    </source>
</reference>
<evidence type="ECO:0000313" key="2">
    <source>
        <dbReference type="EMBL" id="PWA40369.1"/>
    </source>
</evidence>
<comment type="caution">
    <text evidence="2">The sequence shown here is derived from an EMBL/GenBank/DDBJ whole genome shotgun (WGS) entry which is preliminary data.</text>
</comment>
<gene>
    <name evidence="2" type="ORF">CTI12_AA563270</name>
</gene>
<sequence>MDVKVDVHKKTHRALKSYTINNDPLIHEQNLTNVLESLDAVLDVGGVYYPNNDRYDHLQKGFAEVFGHGFTTKLSSSVLIYKHFGSEIIKKELQVDEGHPDEHQLFLATYKSFMELLCREVTGDRRLFTLHRVALNGYVVV</sequence>
<comment type="similarity">
    <text evidence="1">Belongs to the MYG1 family.</text>
</comment>
<dbReference type="Proteomes" id="UP000245207">
    <property type="component" value="Unassembled WGS sequence"/>
</dbReference>
<proteinExistence type="inferred from homology"/>
<protein>
    <submittedName>
        <fullName evidence="2">UPF0160 protein</fullName>
    </submittedName>
</protein>